<comment type="caution">
    <text evidence="1">The sequence shown here is derived from an EMBL/GenBank/DDBJ whole genome shotgun (WGS) entry which is preliminary data.</text>
</comment>
<organism evidence="1 2">
    <name type="scientific">Bacteroides thetaiotaomicron</name>
    <dbReference type="NCBI Taxonomy" id="818"/>
    <lineage>
        <taxon>Bacteria</taxon>
        <taxon>Pseudomonadati</taxon>
        <taxon>Bacteroidota</taxon>
        <taxon>Bacteroidia</taxon>
        <taxon>Bacteroidales</taxon>
        <taxon>Bacteroidaceae</taxon>
        <taxon>Bacteroides</taxon>
    </lineage>
</organism>
<gene>
    <name evidence="1" type="ORF">KHY35_02190</name>
</gene>
<dbReference type="RefSeq" id="WP_195592477.1">
    <property type="nucleotide sequence ID" value="NZ_JADNML010000041.1"/>
</dbReference>
<reference evidence="1" key="1">
    <citation type="submission" date="2021-02" db="EMBL/GenBank/DDBJ databases">
        <title>Infant gut strain persistence is associated with maternal origin, phylogeny, and functional potential including surface adhesion and iron acquisition.</title>
        <authorList>
            <person name="Lou Y.C."/>
        </authorList>
    </citation>
    <scope>NUCLEOTIDE SEQUENCE</scope>
    <source>
        <strain evidence="1">L3_082_243G1_dasL3_082_243G1_maxbin2.maxbin.015s ta_sub</strain>
    </source>
</reference>
<proteinExistence type="predicted"/>
<evidence type="ECO:0000313" key="1">
    <source>
        <dbReference type="EMBL" id="MBS5409518.1"/>
    </source>
</evidence>
<dbReference type="EMBL" id="JAGZEE010000002">
    <property type="protein sequence ID" value="MBS5409518.1"/>
    <property type="molecule type" value="Genomic_DNA"/>
</dbReference>
<accession>A0A943DTP7</accession>
<protein>
    <submittedName>
        <fullName evidence="1">Uncharacterized protein</fullName>
    </submittedName>
</protein>
<dbReference type="Proteomes" id="UP000782901">
    <property type="component" value="Unassembled WGS sequence"/>
</dbReference>
<dbReference type="AlphaFoldDB" id="A0A943DTP7"/>
<evidence type="ECO:0000313" key="2">
    <source>
        <dbReference type="Proteomes" id="UP000782901"/>
    </source>
</evidence>
<sequence>MGIFNIFNRSKDEQVKELVELAKEVSLEMLDLTDNLRSNNNIVSESIRSQMFAIGNKLNRAYDLKKNIGSQTDTIVFFNGYSDVRIPSFFFSQKMTATVIEQDTGVRFNLKF</sequence>
<name>A0A943DTP7_BACT4</name>